<proteinExistence type="predicted"/>
<accession>A0A0C2XTC6</accession>
<organism evidence="1 2">
    <name type="scientific">Serendipita vermifera MAFF 305830</name>
    <dbReference type="NCBI Taxonomy" id="933852"/>
    <lineage>
        <taxon>Eukaryota</taxon>
        <taxon>Fungi</taxon>
        <taxon>Dikarya</taxon>
        <taxon>Basidiomycota</taxon>
        <taxon>Agaricomycotina</taxon>
        <taxon>Agaricomycetes</taxon>
        <taxon>Sebacinales</taxon>
        <taxon>Serendipitaceae</taxon>
        <taxon>Serendipita</taxon>
    </lineage>
</organism>
<reference evidence="2" key="2">
    <citation type="submission" date="2015-01" db="EMBL/GenBank/DDBJ databases">
        <title>Evolutionary Origins and Diversification of the Mycorrhizal Mutualists.</title>
        <authorList>
            <consortium name="DOE Joint Genome Institute"/>
            <consortium name="Mycorrhizal Genomics Consortium"/>
            <person name="Kohler A."/>
            <person name="Kuo A."/>
            <person name="Nagy L.G."/>
            <person name="Floudas D."/>
            <person name="Copeland A."/>
            <person name="Barry K.W."/>
            <person name="Cichocki N."/>
            <person name="Veneault-Fourrey C."/>
            <person name="LaButti K."/>
            <person name="Lindquist E.A."/>
            <person name="Lipzen A."/>
            <person name="Lundell T."/>
            <person name="Morin E."/>
            <person name="Murat C."/>
            <person name="Riley R."/>
            <person name="Ohm R."/>
            <person name="Sun H."/>
            <person name="Tunlid A."/>
            <person name="Henrissat B."/>
            <person name="Grigoriev I.V."/>
            <person name="Hibbett D.S."/>
            <person name="Martin F."/>
        </authorList>
    </citation>
    <scope>NUCLEOTIDE SEQUENCE [LARGE SCALE GENOMIC DNA]</scope>
    <source>
        <strain evidence="2">MAFF 305830</strain>
    </source>
</reference>
<name>A0A0C2XTC6_SERVB</name>
<evidence type="ECO:0000313" key="1">
    <source>
        <dbReference type="EMBL" id="KIM32127.1"/>
    </source>
</evidence>
<dbReference type="EMBL" id="KN824280">
    <property type="protein sequence ID" value="KIM32127.1"/>
    <property type="molecule type" value="Genomic_DNA"/>
</dbReference>
<gene>
    <name evidence="1" type="ORF">M408DRAFT_326794</name>
</gene>
<dbReference type="HOGENOM" id="CLU_3051895_0_0_1"/>
<protein>
    <submittedName>
        <fullName evidence="1">Uncharacterized protein</fullName>
    </submittedName>
</protein>
<keyword evidence="2" id="KW-1185">Reference proteome</keyword>
<sequence>MPFLEGDVGGTVSYGYQGEEGWPQQETVPKNLGLLAWLENNPPIFSSTYEIIQP</sequence>
<dbReference type="AlphaFoldDB" id="A0A0C2XTC6"/>
<reference evidence="1 2" key="1">
    <citation type="submission" date="2014-04" db="EMBL/GenBank/DDBJ databases">
        <authorList>
            <consortium name="DOE Joint Genome Institute"/>
            <person name="Kuo A."/>
            <person name="Zuccaro A."/>
            <person name="Kohler A."/>
            <person name="Nagy L.G."/>
            <person name="Floudas D."/>
            <person name="Copeland A."/>
            <person name="Barry K.W."/>
            <person name="Cichocki N."/>
            <person name="Veneault-Fourrey C."/>
            <person name="LaButti K."/>
            <person name="Lindquist E.A."/>
            <person name="Lipzen A."/>
            <person name="Lundell T."/>
            <person name="Morin E."/>
            <person name="Murat C."/>
            <person name="Sun H."/>
            <person name="Tunlid A."/>
            <person name="Henrissat B."/>
            <person name="Grigoriev I.V."/>
            <person name="Hibbett D.S."/>
            <person name="Martin F."/>
            <person name="Nordberg H.P."/>
            <person name="Cantor M.N."/>
            <person name="Hua S.X."/>
        </authorList>
    </citation>
    <scope>NUCLEOTIDE SEQUENCE [LARGE SCALE GENOMIC DNA]</scope>
    <source>
        <strain evidence="1 2">MAFF 305830</strain>
    </source>
</reference>
<evidence type="ECO:0000313" key="2">
    <source>
        <dbReference type="Proteomes" id="UP000054097"/>
    </source>
</evidence>
<dbReference type="Proteomes" id="UP000054097">
    <property type="component" value="Unassembled WGS sequence"/>
</dbReference>